<sequence length="285" mass="33394">MYRKKFFNMLLFLIILLLLIPLHYHKPPTVDKNNHFEQNNYFYSFNLSEYGINIENNQKATNIINKHFIEFLKSDQVIFQKVADEMLDVTQKDIWKKNMNLSQNHRYSAEAIGIVINKNYLQLNPVTTINNEQIKDIKSFDGITLFVPQEYRDKEDTIKQLYSRKPLFGLYQHSPLAIQIIWISDNQHYKLVNGHDIAIHGSQKLISKIGKPILIYVEPDTILKNMSDLDKSDLYNRTIYFMLDNCVVKASSSIAVSNLIKKNNLEDIVNNESIKTNEELLKEIH</sequence>
<organism evidence="1 2">
    <name type="scientific">Listeria fleischmannii</name>
    <dbReference type="NCBI Taxonomy" id="1069827"/>
    <lineage>
        <taxon>Bacteria</taxon>
        <taxon>Bacillati</taxon>
        <taxon>Bacillota</taxon>
        <taxon>Bacilli</taxon>
        <taxon>Bacillales</taxon>
        <taxon>Listeriaceae</taxon>
        <taxon>Listeria</taxon>
    </lineage>
</organism>
<name>A0A841YIM3_9LIST</name>
<proteinExistence type="predicted"/>
<reference evidence="1 2" key="1">
    <citation type="submission" date="2020-03" db="EMBL/GenBank/DDBJ databases">
        <title>Soil Listeria distribution.</title>
        <authorList>
            <person name="Liao J."/>
            <person name="Wiedmann M."/>
        </authorList>
    </citation>
    <scope>NUCLEOTIDE SEQUENCE [LARGE SCALE GENOMIC DNA]</scope>
    <source>
        <strain evidence="1 2">FSL L7-1645</strain>
    </source>
</reference>
<dbReference type="Proteomes" id="UP000571128">
    <property type="component" value="Unassembled WGS sequence"/>
</dbReference>
<dbReference type="EMBL" id="JAARPY010000018">
    <property type="protein sequence ID" value="MBC1399807.1"/>
    <property type="molecule type" value="Genomic_DNA"/>
</dbReference>
<protein>
    <submittedName>
        <fullName evidence="1">Uncharacterized protein</fullName>
    </submittedName>
</protein>
<evidence type="ECO:0000313" key="2">
    <source>
        <dbReference type="Proteomes" id="UP000571128"/>
    </source>
</evidence>
<evidence type="ECO:0000313" key="1">
    <source>
        <dbReference type="EMBL" id="MBC1399807.1"/>
    </source>
</evidence>
<accession>A0A841YIM3</accession>
<comment type="caution">
    <text evidence="1">The sequence shown here is derived from an EMBL/GenBank/DDBJ whole genome shotgun (WGS) entry which is preliminary data.</text>
</comment>
<dbReference type="RefSeq" id="WP_007547695.1">
    <property type="nucleotide sequence ID" value="NZ_JAARPY010000018.1"/>
</dbReference>
<gene>
    <name evidence="1" type="ORF">HB844_13160</name>
</gene>
<dbReference type="AlphaFoldDB" id="A0A841YIM3"/>